<evidence type="ECO:0000256" key="3">
    <source>
        <dbReference type="ARBA" id="ARBA00022723"/>
    </source>
</evidence>
<comment type="function">
    <text evidence="6">Isomerase that catalyzes the conversion of deoxy-ribose 1-phosphate (dRib-1-P) and ribose 1-phosphate (Rib-1-P) to deoxy-ribose 5-phosphate (dRib-5-P) and ribose 5-phosphate (Rib-5-P), respectively.</text>
</comment>
<comment type="similarity">
    <text evidence="1 6">Belongs to the phosphopentomutase family.</text>
</comment>
<dbReference type="EC" id="5.4.2.7" evidence="6 7"/>
<dbReference type="Gene3D" id="3.40.720.10">
    <property type="entry name" value="Alkaline Phosphatase, subunit A"/>
    <property type="match status" value="1"/>
</dbReference>
<keyword evidence="2 6" id="KW-0963">Cytoplasm</keyword>
<comment type="pathway">
    <text evidence="6">Carbohydrate degradation; 2-deoxy-D-ribose 1-phosphate degradation; D-glyceraldehyde 3-phosphate and acetaldehyde from 2-deoxy-alpha-D-ribose 1-phosphate: step 1/2.</text>
</comment>
<keyword evidence="3 6" id="KW-0479">Metal-binding</keyword>
<dbReference type="SUPFAM" id="SSF53649">
    <property type="entry name" value="Alkaline phosphatase-like"/>
    <property type="match status" value="1"/>
</dbReference>
<evidence type="ECO:0000256" key="5">
    <source>
        <dbReference type="ARBA" id="ARBA00023235"/>
    </source>
</evidence>
<dbReference type="GO" id="GO:0006015">
    <property type="term" value="P:5-phosphoribose 1-diphosphate biosynthetic process"/>
    <property type="evidence" value="ECO:0007669"/>
    <property type="project" value="UniProtKB-UniPathway"/>
</dbReference>
<dbReference type="PANTHER" id="PTHR21110:SF0">
    <property type="entry name" value="PHOSPHOPENTOMUTASE"/>
    <property type="match status" value="1"/>
</dbReference>
<dbReference type="PIRSF" id="PIRSF001491">
    <property type="entry name" value="Ppentomutase"/>
    <property type="match status" value="1"/>
</dbReference>
<dbReference type="GO" id="GO:0000287">
    <property type="term" value="F:magnesium ion binding"/>
    <property type="evidence" value="ECO:0007669"/>
    <property type="project" value="UniProtKB-UniRule"/>
</dbReference>
<dbReference type="PANTHER" id="PTHR21110">
    <property type="entry name" value="PHOSPHOPENTOMUTASE"/>
    <property type="match status" value="1"/>
</dbReference>
<keyword evidence="4 6" id="KW-0464">Manganese</keyword>
<accession>A0A2N6UIX0</accession>
<evidence type="ECO:0000256" key="4">
    <source>
        <dbReference type="ARBA" id="ARBA00023211"/>
    </source>
</evidence>
<feature type="binding site" evidence="6">
    <location>
        <position position="324"/>
    </location>
    <ligand>
        <name>Mn(2+)</name>
        <dbReference type="ChEBI" id="CHEBI:29035"/>
        <label>1</label>
    </ligand>
</feature>
<dbReference type="GO" id="GO:0005829">
    <property type="term" value="C:cytosol"/>
    <property type="evidence" value="ECO:0007669"/>
    <property type="project" value="TreeGrafter"/>
</dbReference>
<dbReference type="CDD" id="cd16009">
    <property type="entry name" value="PPM"/>
    <property type="match status" value="1"/>
</dbReference>
<gene>
    <name evidence="6" type="primary">deoB</name>
    <name evidence="9" type="ORF">CJ192_05660</name>
</gene>
<protein>
    <recommendedName>
        <fullName evidence="6 7">Phosphopentomutase</fullName>
        <ecNumber evidence="6 7">5.4.2.7</ecNumber>
    </recommendedName>
    <alternativeName>
        <fullName evidence="6">Phosphodeoxyribomutase</fullName>
    </alternativeName>
</protein>
<evidence type="ECO:0000256" key="6">
    <source>
        <dbReference type="HAMAP-Rule" id="MF_00740"/>
    </source>
</evidence>
<evidence type="ECO:0000313" key="10">
    <source>
        <dbReference type="Proteomes" id="UP000235658"/>
    </source>
</evidence>
<comment type="catalytic activity">
    <reaction evidence="6">
        <text>alpha-D-ribose 1-phosphate = D-ribose 5-phosphate</text>
        <dbReference type="Rhea" id="RHEA:18793"/>
        <dbReference type="ChEBI" id="CHEBI:57720"/>
        <dbReference type="ChEBI" id="CHEBI:78346"/>
        <dbReference type="EC" id="5.4.2.7"/>
    </reaction>
</comment>
<feature type="binding site" evidence="6">
    <location>
        <position position="325"/>
    </location>
    <ligand>
        <name>Mn(2+)</name>
        <dbReference type="ChEBI" id="CHEBI:29035"/>
        <label>1</label>
    </ligand>
</feature>
<dbReference type="InterPro" id="IPR006124">
    <property type="entry name" value="Metalloenzyme"/>
</dbReference>
<dbReference type="HAMAP" id="MF_00740">
    <property type="entry name" value="Phosphopentomut"/>
    <property type="match status" value="1"/>
</dbReference>
<feature type="binding site" evidence="6">
    <location>
        <position position="283"/>
    </location>
    <ligand>
        <name>Mn(2+)</name>
        <dbReference type="ChEBI" id="CHEBI:29035"/>
        <label>2</label>
    </ligand>
</feature>
<dbReference type="GeneID" id="84578665"/>
<feature type="binding site" evidence="6">
    <location>
        <position position="12"/>
    </location>
    <ligand>
        <name>Mn(2+)</name>
        <dbReference type="ChEBI" id="CHEBI:29035"/>
        <label>1</label>
    </ligand>
</feature>
<dbReference type="AlphaFoldDB" id="A0A2N6UIX0"/>
<evidence type="ECO:0000259" key="8">
    <source>
        <dbReference type="Pfam" id="PF01676"/>
    </source>
</evidence>
<dbReference type="NCBIfam" id="TIGR01696">
    <property type="entry name" value="deoB"/>
    <property type="match status" value="1"/>
</dbReference>
<dbReference type="GO" id="GO:0043094">
    <property type="term" value="P:metabolic compound salvage"/>
    <property type="evidence" value="ECO:0007669"/>
    <property type="project" value="UniProtKB-UniRule"/>
</dbReference>
<feature type="domain" description="Metalloenzyme" evidence="8">
    <location>
        <begin position="4"/>
        <end position="376"/>
    </location>
</feature>
<dbReference type="GO" id="GO:0006018">
    <property type="term" value="P:2-deoxyribose 1-phosphate catabolic process"/>
    <property type="evidence" value="ECO:0007669"/>
    <property type="project" value="UniProtKB-UniRule"/>
</dbReference>
<evidence type="ECO:0000256" key="2">
    <source>
        <dbReference type="ARBA" id="ARBA00022490"/>
    </source>
</evidence>
<comment type="subcellular location">
    <subcellularLocation>
        <location evidence="6">Cytoplasm</location>
    </subcellularLocation>
</comment>
<evidence type="ECO:0000313" key="9">
    <source>
        <dbReference type="EMBL" id="PMC81514.1"/>
    </source>
</evidence>
<dbReference type="InterPro" id="IPR010045">
    <property type="entry name" value="DeoB"/>
</dbReference>
<dbReference type="GO" id="GO:0030145">
    <property type="term" value="F:manganese ion binding"/>
    <property type="evidence" value="ECO:0007669"/>
    <property type="project" value="UniProtKB-UniRule"/>
</dbReference>
<feature type="binding site" evidence="6">
    <location>
        <position position="288"/>
    </location>
    <ligand>
        <name>Mn(2+)</name>
        <dbReference type="ChEBI" id="CHEBI:29035"/>
        <label>2</label>
    </ligand>
</feature>
<keyword evidence="5 6" id="KW-0413">Isomerase</keyword>
<dbReference type="GO" id="GO:0008973">
    <property type="term" value="F:phosphopentomutase activity"/>
    <property type="evidence" value="ECO:0007669"/>
    <property type="project" value="UniProtKB-UniRule"/>
</dbReference>
<comment type="catalytic activity">
    <reaction evidence="6">
        <text>2-deoxy-alpha-D-ribose 1-phosphate = 2-deoxy-D-ribose 5-phosphate</text>
        <dbReference type="Rhea" id="RHEA:27658"/>
        <dbReference type="ChEBI" id="CHEBI:57259"/>
        <dbReference type="ChEBI" id="CHEBI:62877"/>
        <dbReference type="EC" id="5.4.2.7"/>
    </reaction>
</comment>
<feature type="binding site" evidence="6">
    <location>
        <position position="336"/>
    </location>
    <ligand>
        <name>Mn(2+)</name>
        <dbReference type="ChEBI" id="CHEBI:29035"/>
        <label>2</label>
    </ligand>
</feature>
<comment type="cofactor">
    <cofactor evidence="6">
        <name>Mn(2+)</name>
        <dbReference type="ChEBI" id="CHEBI:29035"/>
    </cofactor>
    <text evidence="6">Binds 2 manganese ions.</text>
</comment>
<dbReference type="Gene3D" id="3.30.70.1250">
    <property type="entry name" value="Phosphopentomutase"/>
    <property type="match status" value="1"/>
</dbReference>
<dbReference type="FunFam" id="3.30.70.1250:FF:000001">
    <property type="entry name" value="Phosphopentomutase"/>
    <property type="match status" value="1"/>
</dbReference>
<evidence type="ECO:0000256" key="1">
    <source>
        <dbReference type="ARBA" id="ARBA00010373"/>
    </source>
</evidence>
<sequence length="390" mass="43681">MIDKRVFLIVLDSFGIGEMPDADKFGDEGSNTLRAIYKSPKFSCPNLEKLGLFNIDGVELDKSIKNPKASFAKMKEASNGKDTTTGHWEMAGIISKTPMPTFPNGFPQEFIDEFSEKVGRKVYCNKPYSGTEVIKDYGKKHLEEGGLIVYTSADSVFQIAAHEDVVPVEKLYEYCQIARDMLKDDLGVGRVIARPFVGEIGNFERTRNRHDFSLEPQGPTIMDSLVENNYDSIGVGKIYDIFAGKSIKETHPMKDNKDGMDITIKLMDKDFKGLCFVNLVDFDMIYGHRNDVDGYANAMTEFDQQLGLMMEKLKDDDIVIITADHGCDPSTPSTDHSREYVPMLVFGKDIKEGINLGERKTFADIGKTIGQIFGLDSPISGQGFYEEIKR</sequence>
<reference evidence="9 10" key="1">
    <citation type="submission" date="2017-09" db="EMBL/GenBank/DDBJ databases">
        <title>Bacterial strain isolated from the female urinary microbiota.</title>
        <authorList>
            <person name="Thomas-White K."/>
            <person name="Kumar N."/>
            <person name="Forster S."/>
            <person name="Putonti C."/>
            <person name="Lawley T."/>
            <person name="Wolfe A.J."/>
        </authorList>
    </citation>
    <scope>NUCLEOTIDE SEQUENCE [LARGE SCALE GENOMIC DNA]</scope>
    <source>
        <strain evidence="9 10">UMB0204</strain>
    </source>
</reference>
<dbReference type="NCBIfam" id="NF003766">
    <property type="entry name" value="PRK05362.1"/>
    <property type="match status" value="1"/>
</dbReference>
<dbReference type="InterPro" id="IPR017850">
    <property type="entry name" value="Alkaline_phosphatase_core_sf"/>
</dbReference>
<evidence type="ECO:0000256" key="7">
    <source>
        <dbReference type="NCBIfam" id="TIGR01696"/>
    </source>
</evidence>
<comment type="caution">
    <text evidence="9">The sequence shown here is derived from an EMBL/GenBank/DDBJ whole genome shotgun (WGS) entry which is preliminary data.</text>
</comment>
<dbReference type="InterPro" id="IPR024052">
    <property type="entry name" value="Phosphopentomutase_DeoB_cap_sf"/>
</dbReference>
<dbReference type="Pfam" id="PF01676">
    <property type="entry name" value="Metalloenzyme"/>
    <property type="match status" value="1"/>
</dbReference>
<dbReference type="UniPathway" id="UPA00087">
    <property type="reaction ID" value="UER00173"/>
</dbReference>
<proteinExistence type="inferred from homology"/>
<dbReference type="EMBL" id="PNHP01000003">
    <property type="protein sequence ID" value="PMC81514.1"/>
    <property type="molecule type" value="Genomic_DNA"/>
</dbReference>
<dbReference type="RefSeq" id="WP_102198071.1">
    <property type="nucleotide sequence ID" value="NZ_JAHAHW010000001.1"/>
</dbReference>
<dbReference type="GO" id="GO:0009117">
    <property type="term" value="P:nucleotide metabolic process"/>
    <property type="evidence" value="ECO:0007669"/>
    <property type="project" value="UniProtKB-UniRule"/>
</dbReference>
<dbReference type="Proteomes" id="UP000235658">
    <property type="component" value="Unassembled WGS sequence"/>
</dbReference>
<organism evidence="9 10">
    <name type="scientific">Anaerococcus hydrogenalis</name>
    <dbReference type="NCBI Taxonomy" id="33029"/>
    <lineage>
        <taxon>Bacteria</taxon>
        <taxon>Bacillati</taxon>
        <taxon>Bacillota</taxon>
        <taxon>Tissierellia</taxon>
        <taxon>Tissierellales</taxon>
        <taxon>Peptoniphilaceae</taxon>
        <taxon>Anaerococcus</taxon>
    </lineage>
</organism>
<dbReference type="SUPFAM" id="SSF143856">
    <property type="entry name" value="DeoB insert domain-like"/>
    <property type="match status" value="1"/>
</dbReference>
<name>A0A2N6UIX0_9FIRM</name>